<accession>A0ABY6J407</accession>
<feature type="domain" description="Peptidase S54 rhomboid" evidence="8">
    <location>
        <begin position="58"/>
        <end position="113"/>
    </location>
</feature>
<evidence type="ECO:0000259" key="8">
    <source>
        <dbReference type="Pfam" id="PF01694"/>
    </source>
</evidence>
<feature type="transmembrane region" description="Helical" evidence="7">
    <location>
        <begin position="197"/>
        <end position="219"/>
    </location>
</feature>
<dbReference type="PANTHER" id="PTHR43731:SF14">
    <property type="entry name" value="PRESENILIN-ASSOCIATED RHOMBOID-LIKE PROTEIN, MITOCHONDRIAL"/>
    <property type="match status" value="1"/>
</dbReference>
<keyword evidence="10" id="KW-1185">Reference proteome</keyword>
<keyword evidence="6 7" id="KW-0472">Membrane</keyword>
<reference evidence="9" key="1">
    <citation type="submission" date="2022-10" db="EMBL/GenBank/DDBJ databases">
        <title>Chitinophaga sp. nov., isolated from soil.</title>
        <authorList>
            <person name="Jeon C.O."/>
        </authorList>
    </citation>
    <scope>NUCLEOTIDE SEQUENCE</scope>
    <source>
        <strain evidence="9">R8</strain>
    </source>
</reference>
<dbReference type="RefSeq" id="WP_264281106.1">
    <property type="nucleotide sequence ID" value="NZ_CP107006.1"/>
</dbReference>
<dbReference type="Gene3D" id="1.20.1540.10">
    <property type="entry name" value="Rhomboid-like"/>
    <property type="match status" value="1"/>
</dbReference>
<evidence type="ECO:0000256" key="5">
    <source>
        <dbReference type="ARBA" id="ARBA00022989"/>
    </source>
</evidence>
<dbReference type="GO" id="GO:0008233">
    <property type="term" value="F:peptidase activity"/>
    <property type="evidence" value="ECO:0007669"/>
    <property type="project" value="UniProtKB-KW"/>
</dbReference>
<dbReference type="EMBL" id="CP107006">
    <property type="protein sequence ID" value="UYQ92942.1"/>
    <property type="molecule type" value="Genomic_DNA"/>
</dbReference>
<comment type="subcellular location">
    <subcellularLocation>
        <location evidence="1">Membrane</location>
        <topology evidence="1">Multi-pass membrane protein</topology>
    </subcellularLocation>
</comment>
<name>A0ABY6J407_9BACT</name>
<dbReference type="InterPro" id="IPR050925">
    <property type="entry name" value="Rhomboid_protease_S54"/>
</dbReference>
<dbReference type="Pfam" id="PF01694">
    <property type="entry name" value="Rhomboid"/>
    <property type="match status" value="2"/>
</dbReference>
<dbReference type="Proteomes" id="UP001162741">
    <property type="component" value="Chromosome"/>
</dbReference>
<protein>
    <submittedName>
        <fullName evidence="9">Rhomboid family intramembrane serine protease</fullName>
    </submittedName>
</protein>
<evidence type="ECO:0000313" key="9">
    <source>
        <dbReference type="EMBL" id="UYQ92942.1"/>
    </source>
</evidence>
<keyword evidence="9" id="KW-0645">Protease</keyword>
<dbReference type="GO" id="GO:0006508">
    <property type="term" value="P:proteolysis"/>
    <property type="evidence" value="ECO:0007669"/>
    <property type="project" value="UniProtKB-KW"/>
</dbReference>
<feature type="domain" description="Peptidase S54 rhomboid" evidence="8">
    <location>
        <begin position="185"/>
        <end position="263"/>
    </location>
</feature>
<dbReference type="PANTHER" id="PTHR43731">
    <property type="entry name" value="RHOMBOID PROTEASE"/>
    <property type="match status" value="1"/>
</dbReference>
<gene>
    <name evidence="9" type="ORF">MKQ68_22945</name>
</gene>
<feature type="transmembrane region" description="Helical" evidence="7">
    <location>
        <begin position="226"/>
        <end position="242"/>
    </location>
</feature>
<organism evidence="9 10">
    <name type="scientific">Chitinophaga horti</name>
    <dbReference type="NCBI Taxonomy" id="2920382"/>
    <lineage>
        <taxon>Bacteria</taxon>
        <taxon>Pseudomonadati</taxon>
        <taxon>Bacteroidota</taxon>
        <taxon>Chitinophagia</taxon>
        <taxon>Chitinophagales</taxon>
        <taxon>Chitinophagaceae</taxon>
        <taxon>Chitinophaga</taxon>
    </lineage>
</organism>
<evidence type="ECO:0000256" key="1">
    <source>
        <dbReference type="ARBA" id="ARBA00004141"/>
    </source>
</evidence>
<keyword evidence="5 7" id="KW-1133">Transmembrane helix</keyword>
<sequence length="273" mass="30856">MNDYRPGNFSILPVVIKNLMIINALIYFATITMPKEIQVWIDHMFALHYVGSDLFKPHQIVTHIFMHGSFGHLFNNMFSLWIFGSILENYVGPKRFLTFYMACGIGAALCYMGVVAWENHQLTIMANQFLNNPTYENLLDLERKFNLGYITNKGIDGLLAALHANPNNVTAIDTGRFFVTDAVAAYRNIPMVGASGAVYGILFGAAYLFPNMLLYIYFLFPVKLKYAAAFMIIMEVVMAVQNNPGDNVAHFAHLGGVLFSFLLLRAWTRRGRQ</sequence>
<feature type="transmembrane region" description="Helical" evidence="7">
    <location>
        <begin position="12"/>
        <end position="30"/>
    </location>
</feature>
<evidence type="ECO:0000256" key="2">
    <source>
        <dbReference type="ARBA" id="ARBA00009045"/>
    </source>
</evidence>
<evidence type="ECO:0000256" key="7">
    <source>
        <dbReference type="SAM" id="Phobius"/>
    </source>
</evidence>
<proteinExistence type="inferred from homology"/>
<comment type="similarity">
    <text evidence="2">Belongs to the peptidase S54 family.</text>
</comment>
<dbReference type="SUPFAM" id="SSF144091">
    <property type="entry name" value="Rhomboid-like"/>
    <property type="match status" value="1"/>
</dbReference>
<evidence type="ECO:0000313" key="10">
    <source>
        <dbReference type="Proteomes" id="UP001162741"/>
    </source>
</evidence>
<keyword evidence="4" id="KW-0378">Hydrolase</keyword>
<keyword evidence="3 7" id="KW-0812">Transmembrane</keyword>
<feature type="transmembrane region" description="Helical" evidence="7">
    <location>
        <begin position="64"/>
        <end position="84"/>
    </location>
</feature>
<dbReference type="InterPro" id="IPR022764">
    <property type="entry name" value="Peptidase_S54_rhomboid_dom"/>
</dbReference>
<evidence type="ECO:0000256" key="3">
    <source>
        <dbReference type="ARBA" id="ARBA00022692"/>
    </source>
</evidence>
<evidence type="ECO:0000256" key="4">
    <source>
        <dbReference type="ARBA" id="ARBA00022801"/>
    </source>
</evidence>
<feature type="transmembrane region" description="Helical" evidence="7">
    <location>
        <begin position="96"/>
        <end position="117"/>
    </location>
</feature>
<feature type="transmembrane region" description="Helical" evidence="7">
    <location>
        <begin position="248"/>
        <end position="267"/>
    </location>
</feature>
<evidence type="ECO:0000256" key="6">
    <source>
        <dbReference type="ARBA" id="ARBA00023136"/>
    </source>
</evidence>
<dbReference type="InterPro" id="IPR035952">
    <property type="entry name" value="Rhomboid-like_sf"/>
</dbReference>